<organism evidence="1 2">
    <name type="scientific">Pelagimonas phthalicica</name>
    <dbReference type="NCBI Taxonomy" id="1037362"/>
    <lineage>
        <taxon>Bacteria</taxon>
        <taxon>Pseudomonadati</taxon>
        <taxon>Pseudomonadota</taxon>
        <taxon>Alphaproteobacteria</taxon>
        <taxon>Rhodobacterales</taxon>
        <taxon>Roseobacteraceae</taxon>
        <taxon>Pelagimonas</taxon>
    </lineage>
</organism>
<dbReference type="AlphaFoldDB" id="A0A238JA50"/>
<gene>
    <name evidence="1" type="ORF">TRP8649_01186</name>
</gene>
<protein>
    <submittedName>
        <fullName evidence="1">Uncharacterized protein</fullName>
    </submittedName>
</protein>
<evidence type="ECO:0000313" key="1">
    <source>
        <dbReference type="EMBL" id="SMX27084.1"/>
    </source>
</evidence>
<evidence type="ECO:0000313" key="2">
    <source>
        <dbReference type="Proteomes" id="UP000225972"/>
    </source>
</evidence>
<dbReference type="EMBL" id="FXXP01000001">
    <property type="protein sequence ID" value="SMX27084.1"/>
    <property type="molecule type" value="Genomic_DNA"/>
</dbReference>
<reference evidence="2" key="1">
    <citation type="submission" date="2017-05" db="EMBL/GenBank/DDBJ databases">
        <authorList>
            <person name="Rodrigo-Torres L."/>
            <person name="Arahal R. D."/>
            <person name="Lucena T."/>
        </authorList>
    </citation>
    <scope>NUCLEOTIDE SEQUENCE [LARGE SCALE GENOMIC DNA]</scope>
    <source>
        <strain evidence="2">CECT 8649</strain>
    </source>
</reference>
<proteinExistence type="predicted"/>
<sequence length="105" mass="12226">MDLNDFLMLYKARTLRRLRARIRKHYPDALQKIMSERTLMGGPGPFFFPLWHSEMSQLQWLCICNPQKLPVYLLGDAEIFADVQRLRKSLVFVLLSLTGVTASKL</sequence>
<name>A0A238JA50_9RHOB</name>
<accession>A0A238JA50</accession>
<keyword evidence="2" id="KW-1185">Reference proteome</keyword>
<dbReference type="RefSeq" id="WP_099243283.1">
    <property type="nucleotide sequence ID" value="NZ_FXXP01000001.1"/>
</dbReference>
<dbReference type="OrthoDB" id="7862867at2"/>
<dbReference type="Proteomes" id="UP000225972">
    <property type="component" value="Unassembled WGS sequence"/>
</dbReference>